<accession>A0ABQ9H704</accession>
<proteinExistence type="predicted"/>
<evidence type="ECO:0000256" key="1">
    <source>
        <dbReference type="SAM" id="MobiDB-lite"/>
    </source>
</evidence>
<keyword evidence="2" id="KW-0812">Transmembrane</keyword>
<feature type="transmembrane region" description="Helical" evidence="2">
    <location>
        <begin position="133"/>
        <end position="151"/>
    </location>
</feature>
<feature type="region of interest" description="Disordered" evidence="1">
    <location>
        <begin position="254"/>
        <end position="273"/>
    </location>
</feature>
<keyword evidence="2" id="KW-0472">Membrane</keyword>
<protein>
    <submittedName>
        <fullName evidence="3">Uncharacterized protein</fullName>
    </submittedName>
</protein>
<reference evidence="3 4" key="1">
    <citation type="submission" date="2023-02" db="EMBL/GenBank/DDBJ databases">
        <title>LHISI_Scaffold_Assembly.</title>
        <authorList>
            <person name="Stuart O.P."/>
            <person name="Cleave R."/>
            <person name="Magrath M.J.L."/>
            <person name="Mikheyev A.S."/>
        </authorList>
    </citation>
    <scope>NUCLEOTIDE SEQUENCE [LARGE SCALE GENOMIC DNA]</scope>
    <source>
        <strain evidence="3">Daus_M_001</strain>
        <tissue evidence="3">Leg muscle</tissue>
    </source>
</reference>
<keyword evidence="4" id="KW-1185">Reference proteome</keyword>
<organism evidence="3 4">
    <name type="scientific">Dryococelus australis</name>
    <dbReference type="NCBI Taxonomy" id="614101"/>
    <lineage>
        <taxon>Eukaryota</taxon>
        <taxon>Metazoa</taxon>
        <taxon>Ecdysozoa</taxon>
        <taxon>Arthropoda</taxon>
        <taxon>Hexapoda</taxon>
        <taxon>Insecta</taxon>
        <taxon>Pterygota</taxon>
        <taxon>Neoptera</taxon>
        <taxon>Polyneoptera</taxon>
        <taxon>Phasmatodea</taxon>
        <taxon>Verophasmatodea</taxon>
        <taxon>Anareolatae</taxon>
        <taxon>Phasmatidae</taxon>
        <taxon>Eurycanthinae</taxon>
        <taxon>Dryococelus</taxon>
    </lineage>
</organism>
<keyword evidence="2" id="KW-1133">Transmembrane helix</keyword>
<comment type="caution">
    <text evidence="3">The sequence shown here is derived from an EMBL/GenBank/DDBJ whole genome shotgun (WGS) entry which is preliminary data.</text>
</comment>
<feature type="compositionally biased region" description="Polar residues" evidence="1">
    <location>
        <begin position="259"/>
        <end position="273"/>
    </location>
</feature>
<gene>
    <name evidence="3" type="ORF">PR048_020680</name>
</gene>
<name>A0ABQ9H704_9NEOP</name>
<evidence type="ECO:0000256" key="2">
    <source>
        <dbReference type="SAM" id="Phobius"/>
    </source>
</evidence>
<dbReference type="EMBL" id="JARBHB010000007">
    <property type="protein sequence ID" value="KAJ8880057.1"/>
    <property type="molecule type" value="Genomic_DNA"/>
</dbReference>
<dbReference type="Proteomes" id="UP001159363">
    <property type="component" value="Chromosome 6"/>
</dbReference>
<evidence type="ECO:0000313" key="3">
    <source>
        <dbReference type="EMBL" id="KAJ8880057.1"/>
    </source>
</evidence>
<evidence type="ECO:0000313" key="4">
    <source>
        <dbReference type="Proteomes" id="UP001159363"/>
    </source>
</evidence>
<sequence length="410" mass="46077">MWLKFNLSSNKLAKYPVKACLPQATDRGKCAATRISRIQNVRERRISSSLKAVHDKHKVEEYTMGLHVDLQHGFQKCSVYRKQTLPPCMLATCGSEENKASLVDADCFPRPTRTLEDPREIARAKFGKLELPLLHYFSNYLVALVLVIALFQTDLKYSALYAKPPPVAADASCSTCQPAAYPTGNISQYVVANQTQDQSPDPHAVNQIMDYVHIKGTANTTSSLCRYRSTLYSLCYLHLDSAGMKGRGKWEIPEKTRRPTTSSGTIPTCENPVTQPGIKPGSPWWKASRLTARPPQLPASREIVIAGRCEEKFVRCLGLTEPAGKGCQVQWLICPTILFVLRIGSQKGFVSRSHRYTEVLQKLRDYKKWNVFCEKYWRNCQQELGKTSTGDEEKAVSGLLQKYRDAFSCG</sequence>